<organism evidence="1">
    <name type="scientific">Anguilla anguilla</name>
    <name type="common">European freshwater eel</name>
    <name type="synonym">Muraena anguilla</name>
    <dbReference type="NCBI Taxonomy" id="7936"/>
    <lineage>
        <taxon>Eukaryota</taxon>
        <taxon>Metazoa</taxon>
        <taxon>Chordata</taxon>
        <taxon>Craniata</taxon>
        <taxon>Vertebrata</taxon>
        <taxon>Euteleostomi</taxon>
        <taxon>Actinopterygii</taxon>
        <taxon>Neopterygii</taxon>
        <taxon>Teleostei</taxon>
        <taxon>Anguilliformes</taxon>
        <taxon>Anguillidae</taxon>
        <taxon>Anguilla</taxon>
    </lineage>
</organism>
<name>A0A0E9U497_ANGAN</name>
<reference evidence="1" key="2">
    <citation type="journal article" date="2015" name="Fish Shellfish Immunol.">
        <title>Early steps in the European eel (Anguilla anguilla)-Vibrio vulnificus interaction in the gills: Role of the RtxA13 toxin.</title>
        <authorList>
            <person name="Callol A."/>
            <person name="Pajuelo D."/>
            <person name="Ebbesson L."/>
            <person name="Teles M."/>
            <person name="MacKenzie S."/>
            <person name="Amaro C."/>
        </authorList>
    </citation>
    <scope>NUCLEOTIDE SEQUENCE</scope>
</reference>
<accession>A0A0E9U497</accession>
<dbReference type="EMBL" id="GBXM01048819">
    <property type="protein sequence ID" value="JAH59758.1"/>
    <property type="molecule type" value="Transcribed_RNA"/>
</dbReference>
<protein>
    <submittedName>
        <fullName evidence="1">Uncharacterized protein</fullName>
    </submittedName>
</protein>
<reference evidence="1" key="1">
    <citation type="submission" date="2014-11" db="EMBL/GenBank/DDBJ databases">
        <authorList>
            <person name="Amaro Gonzalez C."/>
        </authorList>
    </citation>
    <scope>NUCLEOTIDE SEQUENCE</scope>
</reference>
<evidence type="ECO:0000313" key="1">
    <source>
        <dbReference type="EMBL" id="JAH59758.1"/>
    </source>
</evidence>
<proteinExistence type="predicted"/>
<sequence>MSCIRELQKGKFSFY</sequence>